<keyword evidence="1" id="KW-0812">Transmembrane</keyword>
<feature type="transmembrane region" description="Helical" evidence="1">
    <location>
        <begin position="103"/>
        <end position="129"/>
    </location>
</feature>
<accession>A0A2N5H6C1</accession>
<protein>
    <recommendedName>
        <fullName evidence="4">DUF624 domain-containing protein</fullName>
    </recommendedName>
</protein>
<dbReference type="RefSeq" id="WP_101652317.1">
    <property type="nucleotide sequence ID" value="NZ_PGVE01000107.1"/>
</dbReference>
<keyword evidence="3" id="KW-1185">Reference proteome</keyword>
<dbReference type="AlphaFoldDB" id="A0A2N5H6C1"/>
<evidence type="ECO:0000313" key="2">
    <source>
        <dbReference type="EMBL" id="PLS01071.1"/>
    </source>
</evidence>
<feature type="transmembrane region" description="Helical" evidence="1">
    <location>
        <begin position="75"/>
        <end position="97"/>
    </location>
</feature>
<name>A0A2N5H6C1_9BACI</name>
<feature type="transmembrane region" description="Helical" evidence="1">
    <location>
        <begin position="172"/>
        <end position="192"/>
    </location>
</feature>
<evidence type="ECO:0008006" key="4">
    <source>
        <dbReference type="Google" id="ProtNLM"/>
    </source>
</evidence>
<keyword evidence="1" id="KW-0472">Membrane</keyword>
<organism evidence="2 3">
    <name type="scientific">Neobacillus cucumis</name>
    <dbReference type="NCBI Taxonomy" id="1740721"/>
    <lineage>
        <taxon>Bacteria</taxon>
        <taxon>Bacillati</taxon>
        <taxon>Bacillota</taxon>
        <taxon>Bacilli</taxon>
        <taxon>Bacillales</taxon>
        <taxon>Bacillaceae</taxon>
        <taxon>Neobacillus</taxon>
    </lineage>
</organism>
<dbReference type="OrthoDB" id="2182676at2"/>
<dbReference type="EMBL" id="PGVE01000107">
    <property type="protein sequence ID" value="PLS01071.1"/>
    <property type="molecule type" value="Genomic_DNA"/>
</dbReference>
<feature type="transmembrane region" description="Helical" evidence="1">
    <location>
        <begin position="141"/>
        <end position="166"/>
    </location>
</feature>
<dbReference type="Proteomes" id="UP000234950">
    <property type="component" value="Unassembled WGS sequence"/>
</dbReference>
<comment type="caution">
    <text evidence="2">The sequence shown here is derived from an EMBL/GenBank/DDBJ whole genome shotgun (WGS) entry which is preliminary data.</text>
</comment>
<sequence>MKLVKSNFYAALEIFSNFLLLNLLWVLMCLPIVTIFPATAALFGVVREWVLKQDSSVFRSFFKCYKENFKQSFPLGLLWMVLMALFYMNFTVISQLGSMGKMFFTPLLFLGGLLFIFVSAFLFPVMVHYRLNWINLLKNSLILAISYLPFTLLVIAVLLAMAAAFFWQPITFLLIFSVGAYLIFFISNNLFIKTEQIRFSIKKSGI</sequence>
<evidence type="ECO:0000313" key="3">
    <source>
        <dbReference type="Proteomes" id="UP000234950"/>
    </source>
</evidence>
<keyword evidence="1" id="KW-1133">Transmembrane helix</keyword>
<evidence type="ECO:0000256" key="1">
    <source>
        <dbReference type="SAM" id="Phobius"/>
    </source>
</evidence>
<feature type="transmembrane region" description="Helical" evidence="1">
    <location>
        <begin position="20"/>
        <end position="46"/>
    </location>
</feature>
<reference evidence="2 3" key="1">
    <citation type="submission" date="2017-11" db="EMBL/GenBank/DDBJ databases">
        <title>Comparitive Functional Genomics of Dry Heat Resistant strains isolated from the Viking Spacecraft.</title>
        <authorList>
            <person name="Seuylemezian A."/>
            <person name="Cooper K."/>
            <person name="Vaishampayan P."/>
        </authorList>
    </citation>
    <scope>NUCLEOTIDE SEQUENCE [LARGE SCALE GENOMIC DNA]</scope>
    <source>
        <strain evidence="2 3">V32-6</strain>
    </source>
</reference>
<dbReference type="Pfam" id="PF04854">
    <property type="entry name" value="DUF624"/>
    <property type="match status" value="1"/>
</dbReference>
<dbReference type="InterPro" id="IPR006938">
    <property type="entry name" value="DUF624"/>
</dbReference>
<proteinExistence type="predicted"/>
<gene>
    <name evidence="2" type="ORF">CVD27_27180</name>
</gene>